<evidence type="ECO:0000313" key="1">
    <source>
        <dbReference type="EMBL" id="KAG2854562.1"/>
    </source>
</evidence>
<dbReference type="Proteomes" id="UP000760860">
    <property type="component" value="Unassembled WGS sequence"/>
</dbReference>
<evidence type="ECO:0000313" key="4">
    <source>
        <dbReference type="EMBL" id="KAG2962936.1"/>
    </source>
</evidence>
<evidence type="ECO:0000313" key="2">
    <source>
        <dbReference type="EMBL" id="KAG2885521.1"/>
    </source>
</evidence>
<gene>
    <name evidence="6" type="ORF">PC110_g15113</name>
    <name evidence="1" type="ORF">PC113_g13209</name>
    <name evidence="2" type="ORF">PC115_g20985</name>
    <name evidence="3" type="ORF">PC117_g23314</name>
    <name evidence="4" type="ORF">PC118_g21153</name>
    <name evidence="5" type="ORF">PC129_g20719</name>
</gene>
<proteinExistence type="predicted"/>
<dbReference type="EMBL" id="MJFZ01000484">
    <property type="protein sequence ID" value="RAW28497.1"/>
    <property type="molecule type" value="Genomic_DNA"/>
</dbReference>
<dbReference type="VEuPathDB" id="FungiDB:PC110_g15113"/>
<dbReference type="Proteomes" id="UP000697107">
    <property type="component" value="Unassembled WGS sequence"/>
</dbReference>
<dbReference type="Proteomes" id="UP000774804">
    <property type="component" value="Unassembled WGS sequence"/>
</dbReference>
<keyword evidence="7" id="KW-1185">Reference proteome</keyword>
<organism evidence="6 7">
    <name type="scientific">Phytophthora cactorum</name>
    <dbReference type="NCBI Taxonomy" id="29920"/>
    <lineage>
        <taxon>Eukaryota</taxon>
        <taxon>Sar</taxon>
        <taxon>Stramenopiles</taxon>
        <taxon>Oomycota</taxon>
        <taxon>Peronosporomycetes</taxon>
        <taxon>Peronosporales</taxon>
        <taxon>Peronosporaceae</taxon>
        <taxon>Phytophthora</taxon>
    </lineage>
</organism>
<dbReference type="EMBL" id="RCML01001394">
    <property type="protein sequence ID" value="KAG2962936.1"/>
    <property type="molecule type" value="Genomic_DNA"/>
</dbReference>
<sequence length="40" mass="4213">MNMPLNMIPYHWSINLPPDAATSSVDPSVVLAITSAIASS</sequence>
<evidence type="ECO:0000313" key="6">
    <source>
        <dbReference type="EMBL" id="RAW28497.1"/>
    </source>
</evidence>
<name>A0A329RUM4_9STRA</name>
<protein>
    <submittedName>
        <fullName evidence="6">Uncharacterized protein</fullName>
    </submittedName>
</protein>
<reference evidence="1" key="2">
    <citation type="submission" date="2018-10" db="EMBL/GenBank/DDBJ databases">
        <title>Effector identification in a new, highly contiguous assembly of the strawberry crown rot pathogen Phytophthora cactorum.</title>
        <authorList>
            <person name="Armitage A.D."/>
            <person name="Nellist C.F."/>
            <person name="Bates H."/>
            <person name="Vickerstaff R.J."/>
            <person name="Harrison R.J."/>
        </authorList>
    </citation>
    <scope>NUCLEOTIDE SEQUENCE</scope>
    <source>
        <strain evidence="1">15-7</strain>
        <strain evidence="2">4032</strain>
        <strain evidence="3">4040</strain>
        <strain evidence="4">P415</strain>
        <strain evidence="5">P421</strain>
    </source>
</reference>
<dbReference type="Proteomes" id="UP000251314">
    <property type="component" value="Unassembled WGS sequence"/>
</dbReference>
<comment type="caution">
    <text evidence="6">The sequence shown here is derived from an EMBL/GenBank/DDBJ whole genome shotgun (WGS) entry which is preliminary data.</text>
</comment>
<accession>A0A329RUM4</accession>
<dbReference type="EMBL" id="RCMK01001395">
    <property type="protein sequence ID" value="KAG2895155.1"/>
    <property type="molecule type" value="Genomic_DNA"/>
</dbReference>
<dbReference type="EMBL" id="RCMI01001412">
    <property type="protein sequence ID" value="KAG2885521.1"/>
    <property type="molecule type" value="Genomic_DNA"/>
</dbReference>
<evidence type="ECO:0000313" key="7">
    <source>
        <dbReference type="Proteomes" id="UP000251314"/>
    </source>
</evidence>
<dbReference type="Proteomes" id="UP000736787">
    <property type="component" value="Unassembled WGS sequence"/>
</dbReference>
<evidence type="ECO:0000313" key="5">
    <source>
        <dbReference type="EMBL" id="KAG3208250.1"/>
    </source>
</evidence>
<dbReference type="Proteomes" id="UP000735874">
    <property type="component" value="Unassembled WGS sequence"/>
</dbReference>
<reference evidence="6 7" key="1">
    <citation type="submission" date="2018-01" db="EMBL/GenBank/DDBJ databases">
        <title>Draft genome of the strawberry crown rot pathogen Phytophthora cactorum.</title>
        <authorList>
            <person name="Armitage A.D."/>
            <person name="Lysoe E."/>
            <person name="Nellist C.F."/>
            <person name="Harrison R.J."/>
            <person name="Brurberg M.B."/>
        </authorList>
    </citation>
    <scope>NUCLEOTIDE SEQUENCE [LARGE SCALE GENOMIC DNA]</scope>
    <source>
        <strain evidence="6 7">10300</strain>
    </source>
</reference>
<dbReference type="AlphaFoldDB" id="A0A329RUM4"/>
<dbReference type="EMBL" id="RCMG01000420">
    <property type="protein sequence ID" value="KAG2854562.1"/>
    <property type="molecule type" value="Genomic_DNA"/>
</dbReference>
<evidence type="ECO:0000313" key="3">
    <source>
        <dbReference type="EMBL" id="KAG2895155.1"/>
    </source>
</evidence>
<dbReference type="EMBL" id="RCMV01001515">
    <property type="protein sequence ID" value="KAG3208250.1"/>
    <property type="molecule type" value="Genomic_DNA"/>
</dbReference>